<organism evidence="2 3">
    <name type="scientific">Guyanagaster necrorhizus</name>
    <dbReference type="NCBI Taxonomy" id="856835"/>
    <lineage>
        <taxon>Eukaryota</taxon>
        <taxon>Fungi</taxon>
        <taxon>Dikarya</taxon>
        <taxon>Basidiomycota</taxon>
        <taxon>Agaricomycotina</taxon>
        <taxon>Agaricomycetes</taxon>
        <taxon>Agaricomycetidae</taxon>
        <taxon>Agaricales</taxon>
        <taxon>Marasmiineae</taxon>
        <taxon>Physalacriaceae</taxon>
        <taxon>Guyanagaster</taxon>
    </lineage>
</organism>
<sequence>MRERNMDVDVLDAAAFSKDYHTALPKGFRGRHRDPMASFNDERRKMRAGQLNESKQYGCIIDMLNQPMQQSLPAAIQLQFIDTHAAHLIRHIKGYKDKPDICAVESHHLSSLEKTDAGHCHRVLWHKTRSVSEVKPPTNDSKKGRQVLTYAASHNLARPDRPGCLTISVSPRGYQITWSDPSGGHISETIAWDNRKGEQLLSFVCSLYIPPALCDAMDPTTSRSPRWNIDFKGKLYKECRISFVGEAHSRKTMIFRHEDNGYDILEAHQYAVMKKQVMHRDMSHRNILVNPFGLPDTNPEGPIFVNTILDSRNKGAQPTALICDLDNGCPKELGHVKDSVKELNNAWEILSGPVRLGLLTWPQQQWERALHPRLKSLMEPEYGFLDPPPADDHLHEAFQRLLLNQIHDLKEDIELNVEELRSLPELQRYETRGTTTPFGASIGQRIFVELIAEIQSEPRRRRNRRNGDEGKEEMERVGSLH</sequence>
<feature type="region of interest" description="Disordered" evidence="1">
    <location>
        <begin position="458"/>
        <end position="481"/>
    </location>
</feature>
<feature type="compositionally biased region" description="Basic and acidic residues" evidence="1">
    <location>
        <begin position="465"/>
        <end position="481"/>
    </location>
</feature>
<reference evidence="2" key="1">
    <citation type="submission" date="2020-11" db="EMBL/GenBank/DDBJ databases">
        <title>Adaptations for nitrogen fixation in a non-lichenized fungal sporocarp promotes dispersal by wood-feeding termites.</title>
        <authorList>
            <consortium name="DOE Joint Genome Institute"/>
            <person name="Koch R.A."/>
            <person name="Yoon G."/>
            <person name="Arayal U."/>
            <person name="Lail K."/>
            <person name="Amirebrahimi M."/>
            <person name="Labutti K."/>
            <person name="Lipzen A."/>
            <person name="Riley R."/>
            <person name="Barry K."/>
            <person name="Henrissat B."/>
            <person name="Grigoriev I.V."/>
            <person name="Herr J.R."/>
            <person name="Aime M.C."/>
        </authorList>
    </citation>
    <scope>NUCLEOTIDE SEQUENCE</scope>
    <source>
        <strain evidence="2">MCA 3950</strain>
    </source>
</reference>
<evidence type="ECO:0000313" key="3">
    <source>
        <dbReference type="Proteomes" id="UP000812287"/>
    </source>
</evidence>
<dbReference type="PROSITE" id="PS00109">
    <property type="entry name" value="PROTEIN_KINASE_TYR"/>
    <property type="match status" value="1"/>
</dbReference>
<dbReference type="RefSeq" id="XP_043037790.1">
    <property type="nucleotide sequence ID" value="XM_043190520.1"/>
</dbReference>
<protein>
    <submittedName>
        <fullName evidence="2">Uncharacterized protein</fullName>
    </submittedName>
</protein>
<gene>
    <name evidence="2" type="ORF">BT62DRAFT_995335</name>
</gene>
<comment type="caution">
    <text evidence="2">The sequence shown here is derived from an EMBL/GenBank/DDBJ whole genome shotgun (WGS) entry which is preliminary data.</text>
</comment>
<dbReference type="InterPro" id="IPR008266">
    <property type="entry name" value="Tyr_kinase_AS"/>
</dbReference>
<dbReference type="AlphaFoldDB" id="A0A9P8AQR6"/>
<accession>A0A9P8AQR6</accession>
<dbReference type="EMBL" id="MU250540">
    <property type="protein sequence ID" value="KAG7444290.1"/>
    <property type="molecule type" value="Genomic_DNA"/>
</dbReference>
<dbReference type="OrthoDB" id="2925062at2759"/>
<proteinExistence type="predicted"/>
<evidence type="ECO:0000313" key="2">
    <source>
        <dbReference type="EMBL" id="KAG7444290.1"/>
    </source>
</evidence>
<dbReference type="GO" id="GO:0004672">
    <property type="term" value="F:protein kinase activity"/>
    <property type="evidence" value="ECO:0007669"/>
    <property type="project" value="InterPro"/>
</dbReference>
<dbReference type="Proteomes" id="UP000812287">
    <property type="component" value="Unassembled WGS sequence"/>
</dbReference>
<name>A0A9P8AQR6_9AGAR</name>
<evidence type="ECO:0000256" key="1">
    <source>
        <dbReference type="SAM" id="MobiDB-lite"/>
    </source>
</evidence>
<dbReference type="GeneID" id="66112817"/>
<keyword evidence="3" id="KW-1185">Reference proteome</keyword>